<dbReference type="OrthoDB" id="3197423at2"/>
<dbReference type="EMBL" id="BJNY01000001">
    <property type="protein sequence ID" value="GED04802.1"/>
    <property type="molecule type" value="Genomic_DNA"/>
</dbReference>
<dbReference type="SUPFAM" id="SSF52540">
    <property type="entry name" value="P-loop containing nucleoside triphosphate hydrolases"/>
    <property type="match status" value="1"/>
</dbReference>
<keyword evidence="3" id="KW-0804">Transcription</keyword>
<accession>A0A4Y4DHU9</accession>
<proteinExistence type="predicted"/>
<dbReference type="InterPro" id="IPR016032">
    <property type="entry name" value="Sig_transdc_resp-reg_C-effctor"/>
</dbReference>
<dbReference type="InterPro" id="IPR027417">
    <property type="entry name" value="P-loop_NTPase"/>
</dbReference>
<organism evidence="5 6">
    <name type="scientific">Glutamicibacter uratoxydans</name>
    <name type="common">Arthrobacter uratoxydans</name>
    <dbReference type="NCBI Taxonomy" id="43667"/>
    <lineage>
        <taxon>Bacteria</taxon>
        <taxon>Bacillati</taxon>
        <taxon>Actinomycetota</taxon>
        <taxon>Actinomycetes</taxon>
        <taxon>Micrococcales</taxon>
        <taxon>Micrococcaceae</taxon>
        <taxon>Glutamicibacter</taxon>
    </lineage>
</organism>
<evidence type="ECO:0000259" key="4">
    <source>
        <dbReference type="PROSITE" id="PS50043"/>
    </source>
</evidence>
<dbReference type="CDD" id="cd06170">
    <property type="entry name" value="LuxR_C_like"/>
    <property type="match status" value="1"/>
</dbReference>
<dbReference type="PRINTS" id="PR00038">
    <property type="entry name" value="HTHLUXR"/>
</dbReference>
<keyword evidence="1" id="KW-0805">Transcription regulation</keyword>
<evidence type="ECO:0000256" key="3">
    <source>
        <dbReference type="ARBA" id="ARBA00023163"/>
    </source>
</evidence>
<dbReference type="GO" id="GO:0003677">
    <property type="term" value="F:DNA binding"/>
    <property type="evidence" value="ECO:0007669"/>
    <property type="project" value="UniProtKB-KW"/>
</dbReference>
<dbReference type="Gene3D" id="1.10.10.10">
    <property type="entry name" value="Winged helix-like DNA-binding domain superfamily/Winged helix DNA-binding domain"/>
    <property type="match status" value="1"/>
</dbReference>
<protein>
    <submittedName>
        <fullName evidence="5">Putative regulatory protein, LuxR</fullName>
    </submittedName>
</protein>
<dbReference type="PANTHER" id="PTHR44688:SF16">
    <property type="entry name" value="DNA-BINDING TRANSCRIPTIONAL ACTIVATOR DEVR_DOSR"/>
    <property type="match status" value="1"/>
</dbReference>
<dbReference type="Proteomes" id="UP000316612">
    <property type="component" value="Unassembled WGS sequence"/>
</dbReference>
<gene>
    <name evidence="5" type="ORF">AUR04nite_03340</name>
</gene>
<evidence type="ECO:0000256" key="1">
    <source>
        <dbReference type="ARBA" id="ARBA00023015"/>
    </source>
</evidence>
<dbReference type="AlphaFoldDB" id="A0A4Y4DHU9"/>
<feature type="domain" description="HTH luxR-type" evidence="4">
    <location>
        <begin position="805"/>
        <end position="870"/>
    </location>
</feature>
<dbReference type="InterPro" id="IPR036388">
    <property type="entry name" value="WH-like_DNA-bd_sf"/>
</dbReference>
<keyword evidence="6" id="KW-1185">Reference proteome</keyword>
<dbReference type="SMART" id="SM00421">
    <property type="entry name" value="HTH_LUXR"/>
    <property type="match status" value="1"/>
</dbReference>
<dbReference type="PROSITE" id="PS50043">
    <property type="entry name" value="HTH_LUXR_2"/>
    <property type="match status" value="1"/>
</dbReference>
<dbReference type="GO" id="GO:0006355">
    <property type="term" value="P:regulation of DNA-templated transcription"/>
    <property type="evidence" value="ECO:0007669"/>
    <property type="project" value="InterPro"/>
</dbReference>
<reference evidence="5 6" key="1">
    <citation type="submission" date="2019-06" db="EMBL/GenBank/DDBJ databases">
        <title>Whole genome shotgun sequence of Glutamicibacter uratoxydans NBRC 15515.</title>
        <authorList>
            <person name="Hosoyama A."/>
            <person name="Uohara A."/>
            <person name="Ohji S."/>
            <person name="Ichikawa N."/>
        </authorList>
    </citation>
    <scope>NUCLEOTIDE SEQUENCE [LARGE SCALE GENOMIC DNA]</scope>
    <source>
        <strain evidence="5 6">NBRC 15515</strain>
    </source>
</reference>
<dbReference type="RefSeq" id="WP_141361279.1">
    <property type="nucleotide sequence ID" value="NZ_BAAAJL010000007.1"/>
</dbReference>
<evidence type="ECO:0000313" key="6">
    <source>
        <dbReference type="Proteomes" id="UP000316612"/>
    </source>
</evidence>
<dbReference type="PANTHER" id="PTHR44688">
    <property type="entry name" value="DNA-BINDING TRANSCRIPTIONAL ACTIVATOR DEVR_DOSR"/>
    <property type="match status" value="1"/>
</dbReference>
<dbReference type="Pfam" id="PF00196">
    <property type="entry name" value="GerE"/>
    <property type="match status" value="1"/>
</dbReference>
<sequence>MTGSAPPPKSILPSRKKQLDDAVATSERGGTVFIVGDMGTGRTTFGLQLLERLQQKFHRLIGSPALSKVPFSTLGILASQIPGDPMGASSIELVQGIGQATQNSHVAVFLDHAEYVDAQSAAVLKQLQASGNIRLLISTSSVRSLPHDLLTLLSLHDSLRVDLNPLTLPDAEMLLAEVLEGQINPSAATGLLEMSTGHALHLHELALDAKSAGALSEHGGYWTLDMNWIPRGSRTSDLVATRLGNQSEDIRESIELLAVTGPLELSMAIELMGSNVFDAVESGLAALNVISENPATGERLSLVMLGAGLSPQLVLSTFDAMTLRRHLVAIEQRLPWDRFDAEFRSRYTRHRLEMGLPVPSQELLADTLEASKARRFSRVLALTSMLDRRRVDEWECFQSLLVARADALYELRQPEAAFELLQPYLEMGDSELRFVAAKIVYASLGRTQVAEQILAPRPGDPESVGAYLQLIRSRSNQVADVAALREFAGSSALSAEGRAACLAHVLIEQAYCGRAEESMAEFLRYSEDPQFSREPASARSELLFALPSLTFAVGVAPSSMLGAARDFGAEQLKPNQGNVMISTGLSLLECGLAVQALEAFEQALSYFAVNDTYLLKGFVALLASKASALLGDRAGVLRYLELFRSEPDVSGQIVRPAAMVGLVSVLSFAEGQDCALQEYERQLSQAQGFGRHYLVMRLHLEAWQCGLLQDASVLSQSASVVQGPLARLLESYAPVLSDPTELSAGAVVGGHMEAEHVLLAAQFANSAASRARALGRRSVAAQLLNMAVELARPLVGVNTFALGRGRIDPTVLTEREYASCILAAQGASNQAISQKLFLSTRTVEGHLQKSYAKLGIVDRRQLIPLLASMPAPDSIPDLG</sequence>
<comment type="caution">
    <text evidence="5">The sequence shown here is derived from an EMBL/GenBank/DDBJ whole genome shotgun (WGS) entry which is preliminary data.</text>
</comment>
<name>A0A4Y4DHU9_GLUUR</name>
<keyword evidence="2" id="KW-0238">DNA-binding</keyword>
<dbReference type="InterPro" id="IPR000792">
    <property type="entry name" value="Tscrpt_reg_LuxR_C"/>
</dbReference>
<dbReference type="SUPFAM" id="SSF46894">
    <property type="entry name" value="C-terminal effector domain of the bipartite response regulators"/>
    <property type="match status" value="1"/>
</dbReference>
<evidence type="ECO:0000256" key="2">
    <source>
        <dbReference type="ARBA" id="ARBA00023125"/>
    </source>
</evidence>
<evidence type="ECO:0000313" key="5">
    <source>
        <dbReference type="EMBL" id="GED04802.1"/>
    </source>
</evidence>